<evidence type="ECO:0000313" key="4">
    <source>
        <dbReference type="EMBL" id="SDU05454.1"/>
    </source>
</evidence>
<keyword evidence="1" id="KW-0812">Transmembrane</keyword>
<organism evidence="4 5">
    <name type="scientific">Pseudomonas psychrophila</name>
    <dbReference type="NCBI Taxonomy" id="122355"/>
    <lineage>
        <taxon>Bacteria</taxon>
        <taxon>Pseudomonadati</taxon>
        <taxon>Pseudomonadota</taxon>
        <taxon>Gammaproteobacteria</taxon>
        <taxon>Pseudomonadales</taxon>
        <taxon>Pseudomonadaceae</taxon>
        <taxon>Pseudomonas</taxon>
    </lineage>
</organism>
<evidence type="ECO:0000259" key="3">
    <source>
        <dbReference type="Pfam" id="PF13400"/>
    </source>
</evidence>
<proteinExistence type="predicted"/>
<keyword evidence="5" id="KW-1185">Reference proteome</keyword>
<evidence type="ECO:0000313" key="5">
    <source>
        <dbReference type="Proteomes" id="UP000182058"/>
    </source>
</evidence>
<dbReference type="InterPro" id="IPR018705">
    <property type="entry name" value="DUF2134_membrane"/>
</dbReference>
<name>A0ABY0VBC6_9PSED</name>
<feature type="transmembrane region" description="Helical" evidence="1">
    <location>
        <begin position="20"/>
        <end position="39"/>
    </location>
</feature>
<evidence type="ECO:0000259" key="2">
    <source>
        <dbReference type="Pfam" id="PF09977"/>
    </source>
</evidence>
<dbReference type="Pfam" id="PF13400">
    <property type="entry name" value="Tad"/>
    <property type="match status" value="1"/>
</dbReference>
<keyword evidence="1" id="KW-0472">Membrane</keyword>
<dbReference type="RefSeq" id="WP_048352184.1">
    <property type="nucleotide sequence ID" value="NZ_CP049044.1"/>
</dbReference>
<evidence type="ECO:0000256" key="1">
    <source>
        <dbReference type="SAM" id="Phobius"/>
    </source>
</evidence>
<reference evidence="4 5" key="1">
    <citation type="submission" date="2016-10" db="EMBL/GenBank/DDBJ databases">
        <authorList>
            <person name="Varghese N."/>
            <person name="Submissions S."/>
        </authorList>
    </citation>
    <scope>NUCLEOTIDE SEQUENCE [LARGE SCALE GENOMIC DNA]</scope>
    <source>
        <strain evidence="4 5">BS3667</strain>
    </source>
</reference>
<dbReference type="EMBL" id="LT629795">
    <property type="protein sequence ID" value="SDU05454.1"/>
    <property type="molecule type" value="Genomic_DNA"/>
</dbReference>
<keyword evidence="1" id="KW-1133">Transmembrane helix</keyword>
<feature type="domain" description="DUF2134" evidence="2">
    <location>
        <begin position="69"/>
        <end position="139"/>
    </location>
</feature>
<dbReference type="GeneID" id="96617793"/>
<protein>
    <submittedName>
        <fullName evidence="4">Uncharacterized membrane protein</fullName>
    </submittedName>
</protein>
<dbReference type="Pfam" id="PF09977">
    <property type="entry name" value="Tad_C"/>
    <property type="match status" value="1"/>
</dbReference>
<sequence>MSPQLRGIGFTGPQQQRGAIGLMAAVTLGMVLLFMLLVVDSGRLYLEQRKLQRVADMAVLEAVSRLGTCGSGATAASYANQSAIRNSFTPGAVQKINTTCGSLSTNSSQLRVFTADANKSDAIRVIATTTVPTSVAGGLWSLFSKDGFNLNTNLTASAVGSNGGAPLAALTIRSSLGTIDSSKSELLNGLVGGLLGGKLNLSLASWQGLATTDINLLSYLNQLAINLNLKAGDYNQLLNTNVTPTQLINAAVNVLEKNGAGATVALQGLKAISLIASNTQILKLGDLIKIQNGTSTAGLDTNLKVLDLLQGAVQLANGKSAVAANITTNIPLVGNVTVSLKIIEPPQMSVVGNPALAILDPLNGASRIYVKTAQVQTHIHIDLAILKLVSQIVSALTQLLSPLTSIVNNLLELKLDAVLKCVLSTCDRTSLSIASSLDIYLEAASANSYVTAYNCAGSAPKSLTAQTSSAAAKLSIGLPPTNGAFPSTTVINQQNYLAVDPVKLISIDVTSCTLVVVCGPLQIGKGGALGIKVQTQVGATSKPLTWTGANLPNVNTAPSYQSIDVNSNIIKSLGDSLSSNLLVSYTPQTGNITSTALTAVSGLINEVTGILSTALSGLLSNLLDPIIKTLLGALGISLGNADVGANLSCNQGGRAQLVL</sequence>
<dbReference type="Proteomes" id="UP000182058">
    <property type="component" value="Chromosome I"/>
</dbReference>
<feature type="domain" description="Putative Flp pilus-assembly TadG-like N-terminal" evidence="3">
    <location>
        <begin position="18"/>
        <end position="64"/>
    </location>
</feature>
<accession>A0ABY0VBC6</accession>
<gene>
    <name evidence="4" type="ORF">SAMN04490201_0037</name>
</gene>
<dbReference type="InterPro" id="IPR028087">
    <property type="entry name" value="Tad_N"/>
</dbReference>